<proteinExistence type="predicted"/>
<dbReference type="PANTHER" id="PTHR13542">
    <property type="entry name" value="LSM12 HOMOLOG"/>
    <property type="match status" value="1"/>
</dbReference>
<dbReference type="Proteomes" id="UP000002195">
    <property type="component" value="Unassembled WGS sequence"/>
</dbReference>
<accession>Q55BQ9</accession>
<dbReference type="dictyBase" id="DDB_G0270402"/>
<dbReference type="InParanoid" id="Q55BQ9"/>
<dbReference type="HOGENOM" id="CLU_073383_1_1_1"/>
<feature type="compositionally biased region" description="Low complexity" evidence="1">
    <location>
        <begin position="82"/>
        <end position="107"/>
    </location>
</feature>
<dbReference type="eggNOG" id="KOG4401">
    <property type="taxonomic scope" value="Eukaryota"/>
</dbReference>
<dbReference type="InterPro" id="IPR019181">
    <property type="entry name" value="LSM12_ABD"/>
</dbReference>
<dbReference type="SMART" id="SM00995">
    <property type="entry name" value="AD"/>
    <property type="match status" value="1"/>
</dbReference>
<dbReference type="Gene3D" id="2.30.30.100">
    <property type="match status" value="1"/>
</dbReference>
<dbReference type="KEGG" id="ddi:DDB_G0270402"/>
<dbReference type="EMBL" id="AAFI02000005">
    <property type="protein sequence ID" value="EAL72551.1"/>
    <property type="molecule type" value="Genomic_DNA"/>
</dbReference>
<dbReference type="InterPro" id="IPR047574">
    <property type="entry name" value="AD"/>
</dbReference>
<evidence type="ECO:0000259" key="2">
    <source>
        <dbReference type="PROSITE" id="PS52001"/>
    </source>
</evidence>
<reference evidence="3 4" key="1">
    <citation type="journal article" date="2005" name="Nature">
        <title>The genome of the social amoeba Dictyostelium discoideum.</title>
        <authorList>
            <consortium name="The Dictyostelium discoideum Sequencing Consortium"/>
            <person name="Eichinger L."/>
            <person name="Pachebat J.A."/>
            <person name="Glockner G."/>
            <person name="Rajandream M.A."/>
            <person name="Sucgang R."/>
            <person name="Berriman M."/>
            <person name="Song J."/>
            <person name="Olsen R."/>
            <person name="Szafranski K."/>
            <person name="Xu Q."/>
            <person name="Tunggal B."/>
            <person name="Kummerfeld S."/>
            <person name="Madera M."/>
            <person name="Konfortov B.A."/>
            <person name="Rivero F."/>
            <person name="Bankier A.T."/>
            <person name="Lehmann R."/>
            <person name="Hamlin N."/>
            <person name="Davies R."/>
            <person name="Gaudet P."/>
            <person name="Fey P."/>
            <person name="Pilcher K."/>
            <person name="Chen G."/>
            <person name="Saunders D."/>
            <person name="Sodergren E."/>
            <person name="Davis P."/>
            <person name="Kerhornou A."/>
            <person name="Nie X."/>
            <person name="Hall N."/>
            <person name="Anjard C."/>
            <person name="Hemphill L."/>
            <person name="Bason N."/>
            <person name="Farbrother P."/>
            <person name="Desany B."/>
            <person name="Just E."/>
            <person name="Morio T."/>
            <person name="Rost R."/>
            <person name="Churcher C."/>
            <person name="Cooper J."/>
            <person name="Haydock S."/>
            <person name="van Driessche N."/>
            <person name="Cronin A."/>
            <person name="Goodhead I."/>
            <person name="Muzny D."/>
            <person name="Mourier T."/>
            <person name="Pain A."/>
            <person name="Lu M."/>
            <person name="Harper D."/>
            <person name="Lindsay R."/>
            <person name="Hauser H."/>
            <person name="James K."/>
            <person name="Quiles M."/>
            <person name="Madan Babu M."/>
            <person name="Saito T."/>
            <person name="Buchrieser C."/>
            <person name="Wardroper A."/>
            <person name="Felder M."/>
            <person name="Thangavelu M."/>
            <person name="Johnson D."/>
            <person name="Knights A."/>
            <person name="Loulseged H."/>
            <person name="Mungall K."/>
            <person name="Oliver K."/>
            <person name="Price C."/>
            <person name="Quail M.A."/>
            <person name="Urushihara H."/>
            <person name="Hernandez J."/>
            <person name="Rabbinowitsch E."/>
            <person name="Steffen D."/>
            <person name="Sanders M."/>
            <person name="Ma J."/>
            <person name="Kohara Y."/>
            <person name="Sharp S."/>
            <person name="Simmonds M."/>
            <person name="Spiegler S."/>
            <person name="Tivey A."/>
            <person name="Sugano S."/>
            <person name="White B."/>
            <person name="Walker D."/>
            <person name="Woodward J."/>
            <person name="Winckler T."/>
            <person name="Tanaka Y."/>
            <person name="Shaulsky G."/>
            <person name="Schleicher M."/>
            <person name="Weinstock G."/>
            <person name="Rosenthal A."/>
            <person name="Cox E.C."/>
            <person name="Chisholm R.L."/>
            <person name="Gibbs R."/>
            <person name="Loomis W.F."/>
            <person name="Platzer M."/>
            <person name="Kay R.R."/>
            <person name="Williams J."/>
            <person name="Dear P.H."/>
            <person name="Noegel A.A."/>
            <person name="Barrell B."/>
            <person name="Kuspa A."/>
        </authorList>
    </citation>
    <scope>NUCLEOTIDE SEQUENCE [LARGE SCALE GENOMIC DNA]</scope>
    <source>
        <strain evidence="3 4">AX4</strain>
    </source>
</reference>
<feature type="domain" description="AD" evidence="2">
    <location>
        <begin position="123"/>
        <end position="217"/>
    </location>
</feature>
<evidence type="ECO:0000313" key="4">
    <source>
        <dbReference type="Proteomes" id="UP000002195"/>
    </source>
</evidence>
<dbReference type="RefSeq" id="XP_646772.1">
    <property type="nucleotide sequence ID" value="XM_641680.1"/>
</dbReference>
<dbReference type="GeneID" id="8617745"/>
<dbReference type="VEuPathDB" id="AmoebaDB:DDB_G0270402"/>
<organism evidence="3 4">
    <name type="scientific">Dictyostelium discoideum</name>
    <name type="common">Social amoeba</name>
    <dbReference type="NCBI Taxonomy" id="44689"/>
    <lineage>
        <taxon>Eukaryota</taxon>
        <taxon>Amoebozoa</taxon>
        <taxon>Evosea</taxon>
        <taxon>Eumycetozoa</taxon>
        <taxon>Dictyostelia</taxon>
        <taxon>Dictyosteliales</taxon>
        <taxon>Dictyosteliaceae</taxon>
        <taxon>Dictyostelium</taxon>
    </lineage>
</organism>
<dbReference type="OMA" id="FEGELYC"/>
<dbReference type="PROSITE" id="PS52001">
    <property type="entry name" value="AD"/>
    <property type="match status" value="1"/>
</dbReference>
<evidence type="ECO:0000256" key="1">
    <source>
        <dbReference type="SAM" id="MobiDB-lite"/>
    </source>
</evidence>
<dbReference type="PaxDb" id="44689-DDB0233400"/>
<dbReference type="Pfam" id="PF09793">
    <property type="entry name" value="AD"/>
    <property type="match status" value="1"/>
</dbReference>
<dbReference type="STRING" id="44689.Q55BQ9"/>
<protein>
    <recommendedName>
        <fullName evidence="2">AD domain-containing protein</fullName>
    </recommendedName>
</protein>
<dbReference type="SMR" id="Q55BQ9"/>
<keyword evidence="4" id="KW-1185">Reference proteome</keyword>
<dbReference type="GlyGen" id="Q55BQ9">
    <property type="glycosylation" value="1 site"/>
</dbReference>
<dbReference type="InterPro" id="IPR039683">
    <property type="entry name" value="Lsm12-like"/>
</dbReference>
<feature type="region of interest" description="Disordered" evidence="1">
    <location>
        <begin position="82"/>
        <end position="113"/>
    </location>
</feature>
<gene>
    <name evidence="3" type="ORF">DDB_G0270402</name>
</gene>
<name>Q55BQ9_DICDI</name>
<dbReference type="PRO" id="PR:Q55BQ9"/>
<evidence type="ECO:0000313" key="3">
    <source>
        <dbReference type="EMBL" id="EAL72551.1"/>
    </source>
</evidence>
<sequence length="218" mass="24545">MEDKFYKTNEDKFSWIVGLKVRIKTTSDEQFEGEVFNYDPVTTCIIILSDESTPAVVTQKRTVRIILESSIKEIKCLSLPTNTNSNTTTTTTPTVTSPSTTNKQNNHNNHHHQNNINNDLSLPSLNVQLIIKKQDEVIKKAAQKAMKIGVGVTPEAQEIFNSLSRTLPCDWSGENIIVLNEVKISSPYNIENCTGPENCKSIERVKKVLEAERKKLKI</sequence>
<dbReference type="PhylomeDB" id="Q55BQ9"/>
<dbReference type="AlphaFoldDB" id="Q55BQ9"/>
<comment type="caution">
    <text evidence="3">The sequence shown here is derived from an EMBL/GenBank/DDBJ whole genome shotgun (WGS) entry which is preliminary data.</text>
</comment>